<protein>
    <submittedName>
        <fullName evidence="2">Uncharacterized protein</fullName>
    </submittedName>
</protein>
<dbReference type="GeneID" id="37268749"/>
<keyword evidence="1" id="KW-0732">Signal</keyword>
<evidence type="ECO:0000313" key="2">
    <source>
        <dbReference type="EMBL" id="PWN95975.1"/>
    </source>
</evidence>
<dbReference type="RefSeq" id="XP_025596254.1">
    <property type="nucleotide sequence ID" value="XM_025741205.1"/>
</dbReference>
<evidence type="ECO:0000256" key="1">
    <source>
        <dbReference type="SAM" id="SignalP"/>
    </source>
</evidence>
<proteinExistence type="predicted"/>
<name>A0A316Z6X6_9BASI</name>
<dbReference type="AlphaFoldDB" id="A0A316Z6X6"/>
<feature type="signal peptide" evidence="1">
    <location>
        <begin position="1"/>
        <end position="29"/>
    </location>
</feature>
<keyword evidence="3" id="KW-1185">Reference proteome</keyword>
<dbReference type="Proteomes" id="UP000245946">
    <property type="component" value="Unassembled WGS sequence"/>
</dbReference>
<gene>
    <name evidence="2" type="ORF">FA09DRAFT_326366</name>
</gene>
<accession>A0A316Z6X6</accession>
<feature type="chain" id="PRO_5016316686" evidence="1">
    <location>
        <begin position="30"/>
        <end position="155"/>
    </location>
</feature>
<sequence>MVLCSCSPSLPCLSLVAYLCCASLPPVLAGTGPCGPKAKWQTLVLLRKQRQHCARSCFCCQQWQNKEIMLLTTQLTSLNLPCHVRVLNKTLGIASIEETETLSGKRSKASAVKDLPGNDKTLLGKRSKASTIKDFPGIEKTLSGRAVLPLAPQPP</sequence>
<dbReference type="EMBL" id="KZ819301">
    <property type="protein sequence ID" value="PWN95975.1"/>
    <property type="molecule type" value="Genomic_DNA"/>
</dbReference>
<evidence type="ECO:0000313" key="3">
    <source>
        <dbReference type="Proteomes" id="UP000245946"/>
    </source>
</evidence>
<reference evidence="2 3" key="1">
    <citation type="journal article" date="2018" name="Mol. Biol. Evol.">
        <title>Broad Genomic Sampling Reveals a Smut Pathogenic Ancestry of the Fungal Clade Ustilaginomycotina.</title>
        <authorList>
            <person name="Kijpornyongpan T."/>
            <person name="Mondo S.J."/>
            <person name="Barry K."/>
            <person name="Sandor L."/>
            <person name="Lee J."/>
            <person name="Lipzen A."/>
            <person name="Pangilinan J."/>
            <person name="LaButti K."/>
            <person name="Hainaut M."/>
            <person name="Henrissat B."/>
            <person name="Grigoriev I.V."/>
            <person name="Spatafora J.W."/>
            <person name="Aime M.C."/>
        </authorList>
    </citation>
    <scope>NUCLEOTIDE SEQUENCE [LARGE SCALE GENOMIC DNA]</scope>
    <source>
        <strain evidence="2 3">MCA 4186</strain>
    </source>
</reference>
<organism evidence="2 3">
    <name type="scientific">Tilletiopsis washingtonensis</name>
    <dbReference type="NCBI Taxonomy" id="58919"/>
    <lineage>
        <taxon>Eukaryota</taxon>
        <taxon>Fungi</taxon>
        <taxon>Dikarya</taxon>
        <taxon>Basidiomycota</taxon>
        <taxon>Ustilaginomycotina</taxon>
        <taxon>Exobasidiomycetes</taxon>
        <taxon>Entylomatales</taxon>
        <taxon>Entylomatales incertae sedis</taxon>
        <taxon>Tilletiopsis</taxon>
    </lineage>
</organism>